<sequence>FDCMKLDDYHGGNKNTKASVSELRADITEQLIEERKDKGYGDVENLVRKMEAFLPGWTTDDLDQFIVDIMLWERLDKKYIRTNEQYRGLVEDAKVYIASGNKKFSVATPHQGNKKFHKIQEEFIEHLNELLDGSPLKTNSRIIVSGELAKMLANCSLDFWSDNGD</sequence>
<reference evidence="1" key="1">
    <citation type="journal article" date="2015" name="Nature">
        <title>Complex archaea that bridge the gap between prokaryotes and eukaryotes.</title>
        <authorList>
            <person name="Spang A."/>
            <person name="Saw J.H."/>
            <person name="Jorgensen S.L."/>
            <person name="Zaremba-Niedzwiedzka K."/>
            <person name="Martijn J."/>
            <person name="Lind A.E."/>
            <person name="van Eijk R."/>
            <person name="Schleper C."/>
            <person name="Guy L."/>
            <person name="Ettema T.J."/>
        </authorList>
    </citation>
    <scope>NUCLEOTIDE SEQUENCE</scope>
</reference>
<dbReference type="EMBL" id="LAZR01055723">
    <property type="protein sequence ID" value="KKK75741.1"/>
    <property type="molecule type" value="Genomic_DNA"/>
</dbReference>
<name>A0A0F9AU63_9ZZZZ</name>
<dbReference type="AlphaFoldDB" id="A0A0F9AU63"/>
<comment type="caution">
    <text evidence="1">The sequence shown here is derived from an EMBL/GenBank/DDBJ whole genome shotgun (WGS) entry which is preliminary data.</text>
</comment>
<accession>A0A0F9AU63</accession>
<protein>
    <submittedName>
        <fullName evidence="1">Uncharacterized protein</fullName>
    </submittedName>
</protein>
<evidence type="ECO:0000313" key="1">
    <source>
        <dbReference type="EMBL" id="KKK75741.1"/>
    </source>
</evidence>
<feature type="non-terminal residue" evidence="1">
    <location>
        <position position="1"/>
    </location>
</feature>
<gene>
    <name evidence="1" type="ORF">LCGC14_2870700</name>
</gene>
<proteinExistence type="predicted"/>
<organism evidence="1">
    <name type="scientific">marine sediment metagenome</name>
    <dbReference type="NCBI Taxonomy" id="412755"/>
    <lineage>
        <taxon>unclassified sequences</taxon>
        <taxon>metagenomes</taxon>
        <taxon>ecological metagenomes</taxon>
    </lineage>
</organism>